<comment type="caution">
    <text evidence="2">The sequence shown here is derived from an EMBL/GenBank/DDBJ whole genome shotgun (WGS) entry which is preliminary data.</text>
</comment>
<name>A0AAD4ISL8_PERFH</name>
<dbReference type="InterPro" id="IPR000916">
    <property type="entry name" value="Bet_v_I/MLP"/>
</dbReference>
<dbReference type="InterPro" id="IPR051761">
    <property type="entry name" value="MLP-like_ligand-binding"/>
</dbReference>
<dbReference type="Proteomes" id="UP001190926">
    <property type="component" value="Unassembled WGS sequence"/>
</dbReference>
<sequence length="181" mass="20712">MDQVQVYFNDSSQYKEARPEAPLHDYQQVYPKLTMAQLHKLELETRISSSPAKFFEVYHNKSYLMPRICPDKLQSIEVLQGDGKSVGSIRLWTYVMGVPVIAKDKIVGVDEAKKSIAFEIIDGEVTKYFKRFKATLEGGVDRVKWSVEYEKASEEVPHPHSHLQFLAAMAIEIDAYLIKAN</sequence>
<dbReference type="Pfam" id="PF00407">
    <property type="entry name" value="Bet_v_1"/>
    <property type="match status" value="1"/>
</dbReference>
<dbReference type="Gene3D" id="3.30.530.20">
    <property type="match status" value="1"/>
</dbReference>
<evidence type="ECO:0000259" key="1">
    <source>
        <dbReference type="SMART" id="SM01037"/>
    </source>
</evidence>
<keyword evidence="3" id="KW-1185">Reference proteome</keyword>
<protein>
    <recommendedName>
        <fullName evidence="1">Bet v I/Major latex protein domain-containing protein</fullName>
    </recommendedName>
</protein>
<gene>
    <name evidence="2" type="ORF">C2S53_011137</name>
</gene>
<dbReference type="SUPFAM" id="SSF55961">
    <property type="entry name" value="Bet v1-like"/>
    <property type="match status" value="1"/>
</dbReference>
<dbReference type="InterPro" id="IPR023393">
    <property type="entry name" value="START-like_dom_sf"/>
</dbReference>
<dbReference type="GO" id="GO:0006952">
    <property type="term" value="P:defense response"/>
    <property type="evidence" value="ECO:0007669"/>
    <property type="project" value="InterPro"/>
</dbReference>
<dbReference type="EMBL" id="SDAM02003582">
    <property type="protein sequence ID" value="KAH6820576.1"/>
    <property type="molecule type" value="Genomic_DNA"/>
</dbReference>
<organism evidence="2 3">
    <name type="scientific">Perilla frutescens var. hirtella</name>
    <name type="common">Perilla citriodora</name>
    <name type="synonym">Perilla setoyensis</name>
    <dbReference type="NCBI Taxonomy" id="608512"/>
    <lineage>
        <taxon>Eukaryota</taxon>
        <taxon>Viridiplantae</taxon>
        <taxon>Streptophyta</taxon>
        <taxon>Embryophyta</taxon>
        <taxon>Tracheophyta</taxon>
        <taxon>Spermatophyta</taxon>
        <taxon>Magnoliopsida</taxon>
        <taxon>eudicotyledons</taxon>
        <taxon>Gunneridae</taxon>
        <taxon>Pentapetalae</taxon>
        <taxon>asterids</taxon>
        <taxon>lamiids</taxon>
        <taxon>Lamiales</taxon>
        <taxon>Lamiaceae</taxon>
        <taxon>Nepetoideae</taxon>
        <taxon>Elsholtzieae</taxon>
        <taxon>Perilla</taxon>
    </lineage>
</organism>
<reference evidence="2 3" key="1">
    <citation type="journal article" date="2021" name="Nat. Commun.">
        <title>Incipient diploidization of the medicinal plant Perilla within 10,000 years.</title>
        <authorList>
            <person name="Zhang Y."/>
            <person name="Shen Q."/>
            <person name="Leng L."/>
            <person name="Zhang D."/>
            <person name="Chen S."/>
            <person name="Shi Y."/>
            <person name="Ning Z."/>
            <person name="Chen S."/>
        </authorList>
    </citation>
    <scope>NUCLEOTIDE SEQUENCE [LARGE SCALE GENOMIC DNA]</scope>
    <source>
        <strain evidence="3">cv. PC099</strain>
    </source>
</reference>
<dbReference type="AlphaFoldDB" id="A0AAD4ISL8"/>
<dbReference type="PANTHER" id="PTHR31907">
    <property type="entry name" value="MLP-LIKE PROTEIN 423"/>
    <property type="match status" value="1"/>
</dbReference>
<dbReference type="SMART" id="SM01037">
    <property type="entry name" value="Bet_v_1"/>
    <property type="match status" value="1"/>
</dbReference>
<evidence type="ECO:0000313" key="2">
    <source>
        <dbReference type="EMBL" id="KAH6820576.1"/>
    </source>
</evidence>
<feature type="domain" description="Bet v I/Major latex protein" evidence="1">
    <location>
        <begin position="36"/>
        <end position="180"/>
    </location>
</feature>
<accession>A0AAD4ISL8</accession>
<dbReference type="CDD" id="cd07816">
    <property type="entry name" value="Bet_v1-like"/>
    <property type="match status" value="1"/>
</dbReference>
<evidence type="ECO:0000313" key="3">
    <source>
        <dbReference type="Proteomes" id="UP001190926"/>
    </source>
</evidence>
<proteinExistence type="predicted"/>